<sequence length="154" mass="16220">MSTNLDSLTTWDADWSQLSVVVTGLGVTGFSVADTLAELGAAVVVVDGKDNEHNRQAADTLKIVGVKEVLLGDDAVHGLPDAQAIGGTIDLVITSPGWRPDNPVLLAAQAAGISIWGDVEFAWRVRKRQGKRTARWVVLTGTNGKTTVATMAQS</sequence>
<evidence type="ECO:0000313" key="4">
    <source>
        <dbReference type="EMBL" id="HJF14876.1"/>
    </source>
</evidence>
<organism evidence="4 5">
    <name type="scientific">Enteractinococcus helveticum</name>
    <dbReference type="NCBI Taxonomy" id="1837282"/>
    <lineage>
        <taxon>Bacteria</taxon>
        <taxon>Bacillati</taxon>
        <taxon>Actinomycetota</taxon>
        <taxon>Actinomycetes</taxon>
        <taxon>Micrococcales</taxon>
        <taxon>Micrococcaceae</taxon>
    </lineage>
</organism>
<dbReference type="Pfam" id="PF21799">
    <property type="entry name" value="MurD-like_N"/>
    <property type="match status" value="1"/>
</dbReference>
<proteinExistence type="predicted"/>
<dbReference type="AlphaFoldDB" id="A0A921FQ50"/>
<keyword evidence="1 4" id="KW-0436">Ligase</keyword>
<gene>
    <name evidence="4" type="primary">murD</name>
    <name evidence="4" type="ORF">K8V32_08770</name>
</gene>
<dbReference type="SUPFAM" id="SSF51984">
    <property type="entry name" value="MurCD N-terminal domain"/>
    <property type="match status" value="1"/>
</dbReference>
<evidence type="ECO:0000256" key="2">
    <source>
        <dbReference type="ARBA" id="ARBA00022741"/>
    </source>
</evidence>
<dbReference type="EMBL" id="DYXC01000092">
    <property type="protein sequence ID" value="HJF14876.1"/>
    <property type="molecule type" value="Genomic_DNA"/>
</dbReference>
<dbReference type="GO" id="GO:0005737">
    <property type="term" value="C:cytoplasm"/>
    <property type="evidence" value="ECO:0007669"/>
    <property type="project" value="InterPro"/>
</dbReference>
<reference evidence="4" key="2">
    <citation type="submission" date="2021-09" db="EMBL/GenBank/DDBJ databases">
        <authorList>
            <person name="Gilroy R."/>
        </authorList>
    </citation>
    <scope>NUCLEOTIDE SEQUENCE</scope>
    <source>
        <strain evidence="4">ChiHjej13B12-14962</strain>
    </source>
</reference>
<dbReference type="GO" id="GO:0051301">
    <property type="term" value="P:cell division"/>
    <property type="evidence" value="ECO:0007669"/>
    <property type="project" value="InterPro"/>
</dbReference>
<name>A0A921FQ50_9MICC</name>
<comment type="caution">
    <text evidence="4">The sequence shown here is derived from an EMBL/GenBank/DDBJ whole genome shotgun (WGS) entry which is preliminary data.</text>
</comment>
<accession>A0A921FQ50</accession>
<reference evidence="4" key="1">
    <citation type="journal article" date="2021" name="PeerJ">
        <title>Extensive microbial diversity within the chicken gut microbiome revealed by metagenomics and culture.</title>
        <authorList>
            <person name="Gilroy R."/>
            <person name="Ravi A."/>
            <person name="Getino M."/>
            <person name="Pursley I."/>
            <person name="Horton D.L."/>
            <person name="Alikhan N.F."/>
            <person name="Baker D."/>
            <person name="Gharbi K."/>
            <person name="Hall N."/>
            <person name="Watson M."/>
            <person name="Adriaenssens E.M."/>
            <person name="Foster-Nyarko E."/>
            <person name="Jarju S."/>
            <person name="Secka A."/>
            <person name="Antonio M."/>
            <person name="Oren A."/>
            <person name="Chaudhuri R.R."/>
            <person name="La Ragione R."/>
            <person name="Hildebrand F."/>
            <person name="Pallen M.J."/>
        </authorList>
    </citation>
    <scope>NUCLEOTIDE SEQUENCE</scope>
    <source>
        <strain evidence="4">ChiHjej13B12-14962</strain>
    </source>
</reference>
<keyword evidence="2" id="KW-0547">Nucleotide-binding</keyword>
<dbReference type="Proteomes" id="UP000703315">
    <property type="component" value="Unassembled WGS sequence"/>
</dbReference>
<dbReference type="Gene3D" id="3.40.50.720">
    <property type="entry name" value="NAD(P)-binding Rossmann-like Domain"/>
    <property type="match status" value="1"/>
</dbReference>
<dbReference type="GO" id="GO:0008764">
    <property type="term" value="F:UDP-N-acetylmuramoylalanine-D-glutamate ligase activity"/>
    <property type="evidence" value="ECO:0007669"/>
    <property type="project" value="UniProtKB-EC"/>
</dbReference>
<keyword evidence="3" id="KW-0067">ATP-binding</keyword>
<evidence type="ECO:0000256" key="1">
    <source>
        <dbReference type="ARBA" id="ARBA00022598"/>
    </source>
</evidence>
<dbReference type="PANTHER" id="PTHR43692:SF1">
    <property type="entry name" value="UDP-N-ACETYLMURAMOYLALANINE--D-GLUTAMATE LIGASE"/>
    <property type="match status" value="1"/>
</dbReference>
<dbReference type="GO" id="GO:0005524">
    <property type="term" value="F:ATP binding"/>
    <property type="evidence" value="ECO:0007669"/>
    <property type="project" value="UniProtKB-KW"/>
</dbReference>
<dbReference type="PANTHER" id="PTHR43692">
    <property type="entry name" value="UDP-N-ACETYLMURAMOYLALANINE--D-GLUTAMATE LIGASE"/>
    <property type="match status" value="1"/>
</dbReference>
<dbReference type="InterPro" id="IPR036565">
    <property type="entry name" value="Mur-like_cat_sf"/>
</dbReference>
<dbReference type="GO" id="GO:0008360">
    <property type="term" value="P:regulation of cell shape"/>
    <property type="evidence" value="ECO:0007669"/>
    <property type="project" value="InterPro"/>
</dbReference>
<feature type="non-terminal residue" evidence="4">
    <location>
        <position position="154"/>
    </location>
</feature>
<evidence type="ECO:0000256" key="3">
    <source>
        <dbReference type="ARBA" id="ARBA00022840"/>
    </source>
</evidence>
<evidence type="ECO:0000313" key="5">
    <source>
        <dbReference type="Proteomes" id="UP000703315"/>
    </source>
</evidence>
<dbReference type="SUPFAM" id="SSF53623">
    <property type="entry name" value="MurD-like peptide ligases, catalytic domain"/>
    <property type="match status" value="1"/>
</dbReference>
<dbReference type="EC" id="6.3.2.9" evidence="4"/>
<protein>
    <submittedName>
        <fullName evidence="4">UDP-N-acetylmuramoyl-L-alanine--D-glutamate ligase</fullName>
        <ecNumber evidence="4">6.3.2.9</ecNumber>
    </submittedName>
</protein>
<dbReference type="InterPro" id="IPR005762">
    <property type="entry name" value="MurD"/>
</dbReference>